<comment type="subcellular location">
    <subcellularLocation>
        <location evidence="1 9">Cell inner membrane</location>
        <topology evidence="1 9">Multi-pass membrane protein</topology>
    </subcellularLocation>
</comment>
<evidence type="ECO:0000313" key="11">
    <source>
        <dbReference type="EMBL" id="QND71379.1"/>
    </source>
</evidence>
<dbReference type="PANTHER" id="PTHR35011">
    <property type="entry name" value="2,3-DIKETO-L-GULONATE TRAP TRANSPORTER SMALL PERMEASE PROTEIN YIAM"/>
    <property type="match status" value="1"/>
</dbReference>
<keyword evidence="6 9" id="KW-1133">Transmembrane helix</keyword>
<accession>A0A7G6TX97</accession>
<comment type="function">
    <text evidence="9">Part of the tripartite ATP-independent periplasmic (TRAP) transport system.</text>
</comment>
<evidence type="ECO:0000256" key="9">
    <source>
        <dbReference type="RuleBase" id="RU369079"/>
    </source>
</evidence>
<dbReference type="AlphaFoldDB" id="A0A7G6TX97"/>
<dbReference type="Pfam" id="PF04290">
    <property type="entry name" value="DctQ"/>
    <property type="match status" value="1"/>
</dbReference>
<dbReference type="GO" id="GO:0015740">
    <property type="term" value="P:C4-dicarboxylate transport"/>
    <property type="evidence" value="ECO:0007669"/>
    <property type="project" value="TreeGrafter"/>
</dbReference>
<dbReference type="GO" id="GO:0005886">
    <property type="term" value="C:plasma membrane"/>
    <property type="evidence" value="ECO:0007669"/>
    <property type="project" value="UniProtKB-SubCell"/>
</dbReference>
<organism evidence="11 12">
    <name type="scientific">Tardiphaga robiniae</name>
    <dbReference type="NCBI Taxonomy" id="943830"/>
    <lineage>
        <taxon>Bacteria</taxon>
        <taxon>Pseudomonadati</taxon>
        <taxon>Pseudomonadota</taxon>
        <taxon>Alphaproteobacteria</taxon>
        <taxon>Hyphomicrobiales</taxon>
        <taxon>Nitrobacteraceae</taxon>
        <taxon>Tardiphaga</taxon>
    </lineage>
</organism>
<evidence type="ECO:0000256" key="5">
    <source>
        <dbReference type="ARBA" id="ARBA00022692"/>
    </source>
</evidence>
<protein>
    <recommendedName>
        <fullName evidence="9">TRAP transporter small permease protein</fullName>
    </recommendedName>
</protein>
<feature type="transmembrane region" description="Helical" evidence="9">
    <location>
        <begin position="131"/>
        <end position="152"/>
    </location>
</feature>
<evidence type="ECO:0000313" key="12">
    <source>
        <dbReference type="Proteomes" id="UP000515291"/>
    </source>
</evidence>
<evidence type="ECO:0000256" key="8">
    <source>
        <dbReference type="ARBA" id="ARBA00038436"/>
    </source>
</evidence>
<dbReference type="InterPro" id="IPR055348">
    <property type="entry name" value="DctQ"/>
</dbReference>
<dbReference type="EMBL" id="CP050292">
    <property type="protein sequence ID" value="QND71379.1"/>
    <property type="molecule type" value="Genomic_DNA"/>
</dbReference>
<name>A0A7G6TX97_9BRAD</name>
<feature type="domain" description="Tripartite ATP-independent periplasmic transporters DctQ component" evidence="10">
    <location>
        <begin position="31"/>
        <end position="159"/>
    </location>
</feature>
<evidence type="ECO:0000259" key="10">
    <source>
        <dbReference type="Pfam" id="PF04290"/>
    </source>
</evidence>
<dbReference type="GO" id="GO:0022857">
    <property type="term" value="F:transmembrane transporter activity"/>
    <property type="evidence" value="ECO:0007669"/>
    <property type="project" value="UniProtKB-UniRule"/>
</dbReference>
<evidence type="ECO:0000256" key="1">
    <source>
        <dbReference type="ARBA" id="ARBA00004429"/>
    </source>
</evidence>
<dbReference type="RefSeq" id="WP_184517022.1">
    <property type="nucleotide sequence ID" value="NZ_CP050292.1"/>
</dbReference>
<keyword evidence="5 9" id="KW-0812">Transmembrane</keyword>
<feature type="transmembrane region" description="Helical" evidence="9">
    <location>
        <begin position="20"/>
        <end position="43"/>
    </location>
</feature>
<proteinExistence type="inferred from homology"/>
<keyword evidence="7 9" id="KW-0472">Membrane</keyword>
<keyword evidence="4 9" id="KW-0997">Cell inner membrane</keyword>
<keyword evidence="2 9" id="KW-0813">Transport</keyword>
<evidence type="ECO:0000256" key="7">
    <source>
        <dbReference type="ARBA" id="ARBA00023136"/>
    </source>
</evidence>
<gene>
    <name evidence="11" type="ORF">HB776_09105</name>
</gene>
<sequence length="191" mass="20798">MSASSTTATSRIVEAYYLSIKIVMAVLLAAMVVLVFGNVVLRYVFNSGIAISEELSRWLFVWMVFLGAIVGLREHAHLGVDNFVKLLSPMGRKICYALSHALMLYASILLTEGSWKQTVLNWDTTAPASGLSVGLFYAAGLVFGVASIPILLHDLYRLFSGQLATSELIAISESEEQVPVTSSHANGNDRR</sequence>
<feature type="transmembrane region" description="Helical" evidence="9">
    <location>
        <begin position="55"/>
        <end position="73"/>
    </location>
</feature>
<comment type="similarity">
    <text evidence="8 9">Belongs to the TRAP transporter small permease family.</text>
</comment>
<evidence type="ECO:0000256" key="6">
    <source>
        <dbReference type="ARBA" id="ARBA00022989"/>
    </source>
</evidence>
<reference evidence="12" key="1">
    <citation type="journal article" date="2020" name="Mol. Plant Microbe">
        <title>Rhizobial microsymbionts of the narrowly endemic Oxytropis species growing in Kamchatka are characterized by significant genetic diversity and possess a set of genes that are associated with T3SS and T6SS secretion systems and can affect the development of symbiosis.</title>
        <authorList>
            <person name="Safronova V."/>
            <person name="Guro P."/>
            <person name="Sazanova A."/>
            <person name="Kuznetsova I."/>
            <person name="Belimov A."/>
            <person name="Yakubov V."/>
            <person name="Chirak E."/>
            <person name="Afonin A."/>
            <person name="Gogolev Y."/>
            <person name="Andronov E."/>
            <person name="Tikhonovich I."/>
        </authorList>
    </citation>
    <scope>NUCLEOTIDE SEQUENCE [LARGE SCALE GENOMIC DNA]</scope>
    <source>
        <strain evidence="12">581</strain>
    </source>
</reference>
<dbReference type="KEGG" id="trb:HB776_09105"/>
<dbReference type="PANTHER" id="PTHR35011:SF2">
    <property type="entry name" value="2,3-DIKETO-L-GULONATE TRAP TRANSPORTER SMALL PERMEASE PROTEIN YIAM"/>
    <property type="match status" value="1"/>
</dbReference>
<evidence type="ECO:0000256" key="4">
    <source>
        <dbReference type="ARBA" id="ARBA00022519"/>
    </source>
</evidence>
<evidence type="ECO:0000256" key="2">
    <source>
        <dbReference type="ARBA" id="ARBA00022448"/>
    </source>
</evidence>
<dbReference type="InterPro" id="IPR007387">
    <property type="entry name" value="TRAP_DctQ"/>
</dbReference>
<evidence type="ECO:0000256" key="3">
    <source>
        <dbReference type="ARBA" id="ARBA00022475"/>
    </source>
</evidence>
<keyword evidence="3" id="KW-1003">Cell membrane</keyword>
<feature type="transmembrane region" description="Helical" evidence="9">
    <location>
        <begin position="94"/>
        <end position="111"/>
    </location>
</feature>
<dbReference type="Proteomes" id="UP000515291">
    <property type="component" value="Chromosome"/>
</dbReference>
<comment type="subunit">
    <text evidence="9">The complex comprises the extracytoplasmic solute receptor protein and the two transmembrane proteins.</text>
</comment>